<sequence length="75" mass="8960">MTQKMYNFIQSLFIWITIFDPQSQYARHQVSFISSQIKALTQMSMLRIIHIGEPQGKVEKNSLQYFTSEIRTRFK</sequence>
<dbReference type="AlphaFoldDB" id="A0A1E3PQ86"/>
<dbReference type="EMBL" id="KV454407">
    <property type="protein sequence ID" value="ODQ67603.1"/>
    <property type="molecule type" value="Genomic_DNA"/>
</dbReference>
<dbReference type="Proteomes" id="UP000095009">
    <property type="component" value="Unassembled WGS sequence"/>
</dbReference>
<accession>A0A1E3PQ86</accession>
<evidence type="ECO:0000313" key="1">
    <source>
        <dbReference type="EMBL" id="ODQ67603.1"/>
    </source>
</evidence>
<proteinExistence type="predicted"/>
<reference evidence="1 2" key="1">
    <citation type="journal article" date="2016" name="Proc. Natl. Acad. Sci. U.S.A.">
        <title>Comparative genomics of biotechnologically important yeasts.</title>
        <authorList>
            <person name="Riley R."/>
            <person name="Haridas S."/>
            <person name="Wolfe K.H."/>
            <person name="Lopes M.R."/>
            <person name="Hittinger C.T."/>
            <person name="Goeker M."/>
            <person name="Salamov A.A."/>
            <person name="Wisecaver J.H."/>
            <person name="Long T.M."/>
            <person name="Calvey C.H."/>
            <person name="Aerts A.L."/>
            <person name="Barry K.W."/>
            <person name="Choi C."/>
            <person name="Clum A."/>
            <person name="Coughlan A.Y."/>
            <person name="Deshpande S."/>
            <person name="Douglass A.P."/>
            <person name="Hanson S.J."/>
            <person name="Klenk H.-P."/>
            <person name="LaButti K.M."/>
            <person name="Lapidus A."/>
            <person name="Lindquist E.A."/>
            <person name="Lipzen A.M."/>
            <person name="Meier-Kolthoff J.P."/>
            <person name="Ohm R.A."/>
            <person name="Otillar R.P."/>
            <person name="Pangilinan J.L."/>
            <person name="Peng Y."/>
            <person name="Rokas A."/>
            <person name="Rosa C.A."/>
            <person name="Scheuner C."/>
            <person name="Sibirny A.A."/>
            <person name="Slot J.C."/>
            <person name="Stielow J.B."/>
            <person name="Sun H."/>
            <person name="Kurtzman C.P."/>
            <person name="Blackwell M."/>
            <person name="Grigoriev I.V."/>
            <person name="Jeffries T.W."/>
        </authorList>
    </citation>
    <scope>NUCLEOTIDE SEQUENCE [LARGE SCALE GENOMIC DNA]</scope>
    <source>
        <strain evidence="1 2">DSM 6958</strain>
    </source>
</reference>
<gene>
    <name evidence="1" type="ORF">NADFUDRAFT_82035</name>
</gene>
<evidence type="ECO:0000313" key="2">
    <source>
        <dbReference type="Proteomes" id="UP000095009"/>
    </source>
</evidence>
<protein>
    <submittedName>
        <fullName evidence="1">Uncharacterized protein</fullName>
    </submittedName>
</protein>
<name>A0A1E3PQ86_9ASCO</name>
<organism evidence="1 2">
    <name type="scientific">Nadsonia fulvescens var. elongata DSM 6958</name>
    <dbReference type="NCBI Taxonomy" id="857566"/>
    <lineage>
        <taxon>Eukaryota</taxon>
        <taxon>Fungi</taxon>
        <taxon>Dikarya</taxon>
        <taxon>Ascomycota</taxon>
        <taxon>Saccharomycotina</taxon>
        <taxon>Dipodascomycetes</taxon>
        <taxon>Dipodascales</taxon>
        <taxon>Dipodascales incertae sedis</taxon>
        <taxon>Nadsonia</taxon>
    </lineage>
</organism>
<keyword evidence="2" id="KW-1185">Reference proteome</keyword>